<organism evidence="5">
    <name type="scientific">groundwater metagenome</name>
    <dbReference type="NCBI Taxonomy" id="717931"/>
    <lineage>
        <taxon>unclassified sequences</taxon>
        <taxon>metagenomes</taxon>
        <taxon>ecological metagenomes</taxon>
    </lineage>
</organism>
<dbReference type="AlphaFoldDB" id="A0A098E777"/>
<evidence type="ECO:0000259" key="4">
    <source>
        <dbReference type="Pfam" id="PF07992"/>
    </source>
</evidence>
<dbReference type="InterPro" id="IPR036188">
    <property type="entry name" value="FAD/NAD-bd_sf"/>
</dbReference>
<evidence type="ECO:0000256" key="3">
    <source>
        <dbReference type="ARBA" id="ARBA00022827"/>
    </source>
</evidence>
<gene>
    <name evidence="5" type="ORF">MSIBF_A1730017</name>
</gene>
<dbReference type="GO" id="GO:0016491">
    <property type="term" value="F:oxidoreductase activity"/>
    <property type="evidence" value="ECO:0007669"/>
    <property type="project" value="InterPro"/>
</dbReference>
<evidence type="ECO:0000256" key="2">
    <source>
        <dbReference type="ARBA" id="ARBA00022630"/>
    </source>
</evidence>
<dbReference type="EMBL" id="CCXY01000083">
    <property type="protein sequence ID" value="CEG11848.1"/>
    <property type="molecule type" value="Genomic_DNA"/>
</dbReference>
<protein>
    <recommendedName>
        <fullName evidence="4">FAD/NAD(P)-binding domain-containing protein</fullName>
    </recommendedName>
</protein>
<dbReference type="PANTHER" id="PTHR43429:SF3">
    <property type="entry name" value="NITRITE REDUCTASE [NAD(P)H]"/>
    <property type="match status" value="1"/>
</dbReference>
<keyword evidence="2" id="KW-0285">Flavoprotein</keyword>
<dbReference type="Pfam" id="PF07992">
    <property type="entry name" value="Pyr_redox_2"/>
    <property type="match status" value="1"/>
</dbReference>
<sequence>MKYLSKIIKVVKIVLIGSGCAGFKFMEGLKNLNKDKGNEILWLSRDDFMTKKWLMDSYIIKNKDEKLNVNVMDFIKEKGINVRFEQDEIESIDTKNKEIAGKKGKYIYDKLIIATGSKAKLPRIECANSTKGKIFSFNSYDDFKKVKGNLKDSKNVVIIGAGPIGFEMSVNLAKKFNVYLIEFESDIMLAMLSGKPLYRKITKKILDLRNVNIHTLTKACKFEDNKLFCDDIETRENFYVPSDTIVFVAGVKQNLPVIDGYIFETEKNTLISNDFGESWIREEDGRRKILNDVYVLGDACYYLNIGNFPASAMFAERSGKIVAYNIFQSKYGNKKRLDFNPSLYAKFIDMILRRV</sequence>
<accession>A0A098E777</accession>
<feature type="domain" description="FAD/NAD(P)-binding" evidence="4">
    <location>
        <begin position="12"/>
        <end position="307"/>
    </location>
</feature>
<proteinExistence type="predicted"/>
<reference evidence="5" key="1">
    <citation type="submission" date="2014-09" db="EMBL/GenBank/DDBJ databases">
        <authorList>
            <person name="Probst J Alexander"/>
        </authorList>
    </citation>
    <scope>NUCLEOTIDE SEQUENCE</scope>
</reference>
<dbReference type="PRINTS" id="PR00368">
    <property type="entry name" value="FADPNR"/>
</dbReference>
<dbReference type="PANTHER" id="PTHR43429">
    <property type="entry name" value="PYRIDINE NUCLEOTIDE-DISULFIDE OXIDOREDUCTASE DOMAIN-CONTAINING"/>
    <property type="match status" value="1"/>
</dbReference>
<dbReference type="InterPro" id="IPR023753">
    <property type="entry name" value="FAD/NAD-binding_dom"/>
</dbReference>
<keyword evidence="3" id="KW-0274">FAD</keyword>
<dbReference type="Gene3D" id="3.50.50.60">
    <property type="entry name" value="FAD/NAD(P)-binding domain"/>
    <property type="match status" value="2"/>
</dbReference>
<dbReference type="InterPro" id="IPR050260">
    <property type="entry name" value="FAD-bd_OxRdtase"/>
</dbReference>
<evidence type="ECO:0000256" key="1">
    <source>
        <dbReference type="ARBA" id="ARBA00001974"/>
    </source>
</evidence>
<dbReference type="SUPFAM" id="SSF51905">
    <property type="entry name" value="FAD/NAD(P)-binding domain"/>
    <property type="match status" value="2"/>
</dbReference>
<comment type="cofactor">
    <cofactor evidence="1">
        <name>FAD</name>
        <dbReference type="ChEBI" id="CHEBI:57692"/>
    </cofactor>
</comment>
<name>A0A098E777_9ZZZZ</name>
<evidence type="ECO:0000313" key="5">
    <source>
        <dbReference type="EMBL" id="CEG11848.1"/>
    </source>
</evidence>